<dbReference type="HOGENOM" id="CLU_2505059_0_0_2"/>
<dbReference type="Proteomes" id="UP000008037">
    <property type="component" value="Chromosome"/>
</dbReference>
<gene>
    <name evidence="2" type="ordered locus">Ngar_c05170</name>
</gene>
<name>K0ICS9_NITGG</name>
<dbReference type="InParanoid" id="K0ICS9"/>
<dbReference type="BioCyc" id="CNIT1237085:G1324-515-MONOMER"/>
<dbReference type="EMBL" id="CP002408">
    <property type="protein sequence ID" value="AFU57460.1"/>
    <property type="molecule type" value="Genomic_DNA"/>
</dbReference>
<feature type="coiled-coil region" evidence="1">
    <location>
        <begin position="35"/>
        <end position="62"/>
    </location>
</feature>
<accession>K0ICS9</accession>
<dbReference type="AlphaFoldDB" id="K0ICS9"/>
<evidence type="ECO:0000256" key="1">
    <source>
        <dbReference type="SAM" id="Coils"/>
    </source>
</evidence>
<protein>
    <submittedName>
        <fullName evidence="2">Uncharacterized protein</fullName>
    </submittedName>
</protein>
<evidence type="ECO:0000313" key="3">
    <source>
        <dbReference type="Proteomes" id="UP000008037"/>
    </source>
</evidence>
<evidence type="ECO:0000313" key="2">
    <source>
        <dbReference type="EMBL" id="AFU57460.1"/>
    </source>
</evidence>
<organism evidence="2 3">
    <name type="scientific">Nitrososphaera gargensis (strain Ga9.2)</name>
    <dbReference type="NCBI Taxonomy" id="1237085"/>
    <lineage>
        <taxon>Archaea</taxon>
        <taxon>Nitrososphaerota</taxon>
        <taxon>Nitrososphaeria</taxon>
        <taxon>Nitrososphaerales</taxon>
        <taxon>Nitrososphaeraceae</taxon>
        <taxon>Nitrososphaera</taxon>
    </lineage>
</organism>
<keyword evidence="3" id="KW-1185">Reference proteome</keyword>
<keyword evidence="1" id="KW-0175">Coiled coil</keyword>
<sequence length="85" mass="9847">MSKFLISDPSIINTEQSRRAEKLLATTLSLPRTSAQAIEQFYMEARRRLENLRQEMIQKIKNELWAAGDRTAARIRQTIGQAQTR</sequence>
<dbReference type="KEGG" id="nga:Ngar_c05170"/>
<reference evidence="2 3" key="1">
    <citation type="journal article" date="2012" name="Environ. Microbiol.">
        <title>The genome of the ammonia-oxidizing Candidatus Nitrososphaera gargensis: insights into metabolic versatility and environmental adaptations.</title>
        <authorList>
            <person name="Spang A."/>
            <person name="Poehlein A."/>
            <person name="Offre P."/>
            <person name="Zumbragel S."/>
            <person name="Haider S."/>
            <person name="Rychlik N."/>
            <person name="Nowka B."/>
            <person name="Schmeisser C."/>
            <person name="Lebedeva E.V."/>
            <person name="Rattei T."/>
            <person name="Bohm C."/>
            <person name="Schmid M."/>
            <person name="Galushko A."/>
            <person name="Hatzenpichler R."/>
            <person name="Weinmaier T."/>
            <person name="Daniel R."/>
            <person name="Schleper C."/>
            <person name="Spieck E."/>
            <person name="Streit W."/>
            <person name="Wagner M."/>
        </authorList>
    </citation>
    <scope>NUCLEOTIDE SEQUENCE [LARGE SCALE GENOMIC DNA]</scope>
    <source>
        <strain evidence="3">Ga9.2</strain>
    </source>
</reference>
<proteinExistence type="predicted"/>